<dbReference type="Proteomes" id="UP001150062">
    <property type="component" value="Unassembled WGS sequence"/>
</dbReference>
<proteinExistence type="predicted"/>
<feature type="coiled-coil region" evidence="1">
    <location>
        <begin position="12"/>
        <end position="50"/>
    </location>
</feature>
<feature type="coiled-coil region" evidence="1">
    <location>
        <begin position="209"/>
        <end position="264"/>
    </location>
</feature>
<organism evidence="3 4">
    <name type="scientific">Anaeramoeba flamelloides</name>
    <dbReference type="NCBI Taxonomy" id="1746091"/>
    <lineage>
        <taxon>Eukaryota</taxon>
        <taxon>Metamonada</taxon>
        <taxon>Anaeramoebidae</taxon>
        <taxon>Anaeramoeba</taxon>
    </lineage>
</organism>
<evidence type="ECO:0000313" key="3">
    <source>
        <dbReference type="EMBL" id="KAJ6247181.1"/>
    </source>
</evidence>
<sequence length="318" mass="37491">MNKKPTSQEKAIELLQQENKKLRLKLQEHKTKEEQKIGSLKKELELKTKELFFLQEKHSTFKNEMKQELVSIQKMSQLLRKRLYEQFHFFSSRGILNHNKGSSTNHNSYYPTSVSSTNKLAEPKDKEILGSFSEEQEIDSFLKSKSMSISFAEETNDHINEQPTSSEVQSFQSLDRLNSQLQFQETENSNKFSFNQSNNFTEEEKLQKEQQFLTRVQNLRKKLKQKKAQQKQIHDEVERQIGQHNFLKSEVENEEKLINTIEIEKVSILEDLNQLLENESGNSSSNIKPKHYKNSNFQTELELLKKKLEQNFENTNIN</sequence>
<keyword evidence="4" id="KW-1185">Reference proteome</keyword>
<accession>A0ABQ8YRJ9</accession>
<reference evidence="3" key="1">
    <citation type="submission" date="2022-08" db="EMBL/GenBank/DDBJ databases">
        <title>Novel sulfate-reducing endosymbionts in the free-living metamonad Anaeramoeba.</title>
        <authorList>
            <person name="Jerlstrom-Hultqvist J."/>
            <person name="Cepicka I."/>
            <person name="Gallot-Lavallee L."/>
            <person name="Salas-Leiva D."/>
            <person name="Curtis B.A."/>
            <person name="Zahonova K."/>
            <person name="Pipaliya S."/>
            <person name="Dacks J."/>
            <person name="Roger A.J."/>
        </authorList>
    </citation>
    <scope>NUCLEOTIDE SEQUENCE</scope>
    <source>
        <strain evidence="3">Schooner1</strain>
    </source>
</reference>
<comment type="caution">
    <text evidence="3">The sequence shown here is derived from an EMBL/GenBank/DDBJ whole genome shotgun (WGS) entry which is preliminary data.</text>
</comment>
<feature type="compositionally biased region" description="Polar residues" evidence="2">
    <location>
        <begin position="99"/>
        <end position="118"/>
    </location>
</feature>
<gene>
    <name evidence="3" type="ORF">M0813_18708</name>
</gene>
<name>A0ABQ8YRJ9_9EUKA</name>
<keyword evidence="1" id="KW-0175">Coiled coil</keyword>
<evidence type="ECO:0000256" key="1">
    <source>
        <dbReference type="SAM" id="Coils"/>
    </source>
</evidence>
<feature type="region of interest" description="Disordered" evidence="2">
    <location>
        <begin position="98"/>
        <end position="118"/>
    </location>
</feature>
<protein>
    <submittedName>
        <fullName evidence="3">Uncharacterized protein</fullName>
    </submittedName>
</protein>
<dbReference type="EMBL" id="JAOAOG010000127">
    <property type="protein sequence ID" value="KAJ6247181.1"/>
    <property type="molecule type" value="Genomic_DNA"/>
</dbReference>
<evidence type="ECO:0000313" key="4">
    <source>
        <dbReference type="Proteomes" id="UP001150062"/>
    </source>
</evidence>
<evidence type="ECO:0000256" key="2">
    <source>
        <dbReference type="SAM" id="MobiDB-lite"/>
    </source>
</evidence>